<dbReference type="Pfam" id="PF00916">
    <property type="entry name" value="Sulfate_transp"/>
    <property type="match status" value="1"/>
</dbReference>
<feature type="compositionally biased region" description="Basic and acidic residues" evidence="5">
    <location>
        <begin position="1"/>
        <end position="31"/>
    </location>
</feature>
<proteinExistence type="predicted"/>
<evidence type="ECO:0000256" key="3">
    <source>
        <dbReference type="ARBA" id="ARBA00022989"/>
    </source>
</evidence>
<dbReference type="GO" id="GO:0016020">
    <property type="term" value="C:membrane"/>
    <property type="evidence" value="ECO:0007669"/>
    <property type="project" value="UniProtKB-SubCell"/>
</dbReference>
<evidence type="ECO:0000256" key="6">
    <source>
        <dbReference type="SAM" id="Phobius"/>
    </source>
</evidence>
<evidence type="ECO:0000313" key="8">
    <source>
        <dbReference type="EMBL" id="RKP54841.1"/>
    </source>
</evidence>
<feature type="transmembrane region" description="Helical" evidence="6">
    <location>
        <begin position="304"/>
        <end position="326"/>
    </location>
</feature>
<feature type="region of interest" description="Disordered" evidence="5">
    <location>
        <begin position="1"/>
        <end position="42"/>
    </location>
</feature>
<evidence type="ECO:0000256" key="1">
    <source>
        <dbReference type="ARBA" id="ARBA00004141"/>
    </source>
</evidence>
<feature type="transmembrane region" description="Helical" evidence="6">
    <location>
        <begin position="68"/>
        <end position="88"/>
    </location>
</feature>
<accession>A0A494XW60</accession>
<keyword evidence="2 6" id="KW-0812">Transmembrane</keyword>
<dbReference type="InterPro" id="IPR001902">
    <property type="entry name" value="SLC26A/SulP_fam"/>
</dbReference>
<feature type="transmembrane region" description="Helical" evidence="6">
    <location>
        <begin position="381"/>
        <end position="411"/>
    </location>
</feature>
<evidence type="ECO:0000313" key="9">
    <source>
        <dbReference type="Proteomes" id="UP000270342"/>
    </source>
</evidence>
<protein>
    <submittedName>
        <fullName evidence="8">SulP family inorganic anion transporter</fullName>
    </submittedName>
</protein>
<feature type="transmembrane region" description="Helical" evidence="6">
    <location>
        <begin position="141"/>
        <end position="158"/>
    </location>
</feature>
<dbReference type="Proteomes" id="UP000270342">
    <property type="component" value="Unassembled WGS sequence"/>
</dbReference>
<comment type="caution">
    <text evidence="8">The sequence shown here is derived from an EMBL/GenBank/DDBJ whole genome shotgun (WGS) entry which is preliminary data.</text>
</comment>
<gene>
    <name evidence="8" type="ORF">D7S86_14520</name>
</gene>
<feature type="transmembrane region" description="Helical" evidence="6">
    <location>
        <begin position="347"/>
        <end position="369"/>
    </location>
</feature>
<organism evidence="8 9">
    <name type="scientific">Pararobbsia silviterrae</name>
    <dbReference type="NCBI Taxonomy" id="1792498"/>
    <lineage>
        <taxon>Bacteria</taxon>
        <taxon>Pseudomonadati</taxon>
        <taxon>Pseudomonadota</taxon>
        <taxon>Betaproteobacteria</taxon>
        <taxon>Burkholderiales</taxon>
        <taxon>Burkholderiaceae</taxon>
        <taxon>Pararobbsia</taxon>
    </lineage>
</organism>
<name>A0A494XW60_9BURK</name>
<keyword evidence="3 6" id="KW-1133">Transmembrane helix</keyword>
<keyword evidence="4 6" id="KW-0472">Membrane</keyword>
<sequence length="561" mass="58741">MSRRSDGTTHRRPDARPRDRTNVATHRRPDGSHASSFLTPSCMEHPMSTSPFSRRRWADWMTTLRHDAFAGIVVFLVALPLCLGISSASGVDPLAGLLAGIIGGTVVAVFSGSRLSVSGPAAGLVVIVVEATELAGGFPSFMTAVMLAGLLQIAFGVLRLGRLAAYVPTSVVNGMLAAIGLLLILQQTPVALGRVPKHADATGVALPGLDAGSAGPAIVAGVALMLLFVWASPPLQRHRVVRAVPGPLLAVVWGIGYSLITSAWAPSLAIAPQAHIVLPAIDSAEALGRAISLPALAALGRTEVWEMAVTIAIVASLETLLSLAAVDRLDPRRETAPPNRELGAQGIGNLLAGFVGALPVTSVIVRSSANVHAGAATRLAAIIHGVLLLLSLFLLVDVLNFVPLACLAAILIHTGYKLASPRLFFGAWRAGVAHWLPFVATTLGVLMTDLLIGIAIGVAVSAAVALESHRRESISMTAHGNHVLLRFHKDLSFLAKVSLEQHLARVPNGGVLIIDATGARYLDPDIRRTLSAFLKDALDRNIVVELRNLELEASGDEGTAH</sequence>
<keyword evidence="9" id="KW-1185">Reference proteome</keyword>
<evidence type="ECO:0000256" key="4">
    <source>
        <dbReference type="ARBA" id="ARBA00023136"/>
    </source>
</evidence>
<dbReference type="EMBL" id="RBZU01000005">
    <property type="protein sequence ID" value="RKP54841.1"/>
    <property type="molecule type" value="Genomic_DNA"/>
</dbReference>
<feature type="transmembrane region" description="Helical" evidence="6">
    <location>
        <begin position="446"/>
        <end position="466"/>
    </location>
</feature>
<comment type="subcellular location">
    <subcellularLocation>
        <location evidence="1">Membrane</location>
        <topology evidence="1">Multi-pass membrane protein</topology>
    </subcellularLocation>
</comment>
<evidence type="ECO:0000256" key="5">
    <source>
        <dbReference type="SAM" id="MobiDB-lite"/>
    </source>
</evidence>
<dbReference type="InterPro" id="IPR011547">
    <property type="entry name" value="SLC26A/SulP_dom"/>
</dbReference>
<dbReference type="AlphaFoldDB" id="A0A494XW60"/>
<feature type="domain" description="SLC26A/SulP transporter" evidence="7">
    <location>
        <begin position="64"/>
        <end position="430"/>
    </location>
</feature>
<evidence type="ECO:0000259" key="7">
    <source>
        <dbReference type="Pfam" id="PF00916"/>
    </source>
</evidence>
<reference evidence="8 9" key="1">
    <citation type="submission" date="2018-10" db="EMBL/GenBank/DDBJ databases">
        <title>Robbsia sp. DHC34, isolated from soil.</title>
        <authorList>
            <person name="Gao Z.-H."/>
            <person name="Qiu L.-H."/>
        </authorList>
    </citation>
    <scope>NUCLEOTIDE SEQUENCE [LARGE SCALE GENOMIC DNA]</scope>
    <source>
        <strain evidence="8 9">DHC34</strain>
    </source>
</reference>
<feature type="transmembrane region" description="Helical" evidence="6">
    <location>
        <begin position="243"/>
        <end position="265"/>
    </location>
</feature>
<dbReference type="PANTHER" id="PTHR11814">
    <property type="entry name" value="SULFATE TRANSPORTER"/>
    <property type="match status" value="1"/>
</dbReference>
<feature type="transmembrane region" description="Helical" evidence="6">
    <location>
        <begin position="213"/>
        <end position="231"/>
    </location>
</feature>
<feature type="transmembrane region" description="Helical" evidence="6">
    <location>
        <begin position="94"/>
        <end position="110"/>
    </location>
</feature>
<evidence type="ECO:0000256" key="2">
    <source>
        <dbReference type="ARBA" id="ARBA00022692"/>
    </source>
</evidence>
<feature type="transmembrane region" description="Helical" evidence="6">
    <location>
        <begin position="165"/>
        <end position="185"/>
    </location>
</feature>
<dbReference type="GO" id="GO:0055085">
    <property type="term" value="P:transmembrane transport"/>
    <property type="evidence" value="ECO:0007669"/>
    <property type="project" value="InterPro"/>
</dbReference>